<dbReference type="InterPro" id="IPR000182">
    <property type="entry name" value="GNAT_dom"/>
</dbReference>
<gene>
    <name evidence="2" type="primary">atsA</name>
</gene>
<feature type="domain" description="N-acetyltransferase" evidence="1">
    <location>
        <begin position="9"/>
        <end position="147"/>
    </location>
</feature>
<evidence type="ECO:0000313" key="2">
    <source>
        <dbReference type="EMBL" id="AAD44001.1"/>
    </source>
</evidence>
<organism evidence="2">
    <name type="scientific">Agrobacterium tumefaciens</name>
    <dbReference type="NCBI Taxonomy" id="358"/>
    <lineage>
        <taxon>Bacteria</taxon>
        <taxon>Pseudomonadati</taxon>
        <taxon>Pseudomonadota</taxon>
        <taxon>Alphaproteobacteria</taxon>
        <taxon>Hyphomicrobiales</taxon>
        <taxon>Rhizobiaceae</taxon>
        <taxon>Rhizobium/Agrobacterium group</taxon>
        <taxon>Agrobacterium</taxon>
        <taxon>Agrobacterium tumefaciens complex</taxon>
    </lineage>
</organism>
<dbReference type="PANTHER" id="PTHR43792">
    <property type="entry name" value="GNAT FAMILY, PUTATIVE (AFU_ORTHOLOGUE AFUA_3G00765)-RELATED-RELATED"/>
    <property type="match status" value="1"/>
</dbReference>
<dbReference type="PANTHER" id="PTHR43792:SF1">
    <property type="entry name" value="N-ACETYLTRANSFERASE DOMAIN-CONTAINING PROTEIN"/>
    <property type="match status" value="1"/>
</dbReference>
<dbReference type="Gene3D" id="3.40.630.30">
    <property type="match status" value="1"/>
</dbReference>
<dbReference type="SUPFAM" id="SSF55729">
    <property type="entry name" value="Acyl-CoA N-acyltransferases (Nat)"/>
    <property type="match status" value="1"/>
</dbReference>
<proteinExistence type="predicted"/>
<accession>Q9WWC2</accession>
<dbReference type="GO" id="GO:0016747">
    <property type="term" value="F:acyltransferase activity, transferring groups other than amino-acyl groups"/>
    <property type="evidence" value="ECO:0007669"/>
    <property type="project" value="InterPro"/>
</dbReference>
<protein>
    <submittedName>
        <fullName evidence="2">AtsA</fullName>
    </submittedName>
</protein>
<dbReference type="EMBL" id="U59485">
    <property type="protein sequence ID" value="AAD44001.1"/>
    <property type="molecule type" value="Genomic_DNA"/>
</dbReference>
<sequence>MPTIMRTNRLLLREVEKQDLDALSKIYADHECMKFYPSTKSSSEIRTWFQELSFDSYLKHGFGLWAVVDPSSGQVIGDCGITLQETPEGTEPEIGYSSVAWLLGGTALLLRLRQLVGGHALNTLGLGRVVSIISPENIPSQKVAEKVHDRMEVYQKRLQSSGRIVNRYLYISQAQ</sequence>
<dbReference type="InterPro" id="IPR051531">
    <property type="entry name" value="N-acetyltransferase"/>
</dbReference>
<name>Q9WWC2_AGRTU</name>
<dbReference type="Pfam" id="PF13302">
    <property type="entry name" value="Acetyltransf_3"/>
    <property type="match status" value="1"/>
</dbReference>
<dbReference type="InterPro" id="IPR016181">
    <property type="entry name" value="Acyl_CoA_acyltransferase"/>
</dbReference>
<dbReference type="AlphaFoldDB" id="Q9WWC2"/>
<reference evidence="2" key="1">
    <citation type="journal article" date="2000" name="Biochim. Biophys. Acta">
        <title>A region of the Agrobacterium tumefaciens chromosome containing genes required for virulence and attachment to host cells.</title>
        <authorList>
            <person name="Matthysse A.G."/>
            <person name="Yarnall H."/>
            <person name="Boles S.B."/>
            <person name="McMahan S."/>
        </authorList>
    </citation>
    <scope>NUCLEOTIDE SEQUENCE</scope>
    <source>
        <strain evidence="2">C58</strain>
    </source>
</reference>
<evidence type="ECO:0000259" key="1">
    <source>
        <dbReference type="Pfam" id="PF13302"/>
    </source>
</evidence>